<name>A0A5B7JG15_PORTR</name>
<evidence type="ECO:0000313" key="3">
    <source>
        <dbReference type="Proteomes" id="UP000324222"/>
    </source>
</evidence>
<dbReference type="Proteomes" id="UP000324222">
    <property type="component" value="Unassembled WGS sequence"/>
</dbReference>
<protein>
    <submittedName>
        <fullName evidence="2">Uncharacterized protein</fullName>
    </submittedName>
</protein>
<evidence type="ECO:0000313" key="2">
    <source>
        <dbReference type="EMBL" id="MPC91294.1"/>
    </source>
</evidence>
<keyword evidence="3" id="KW-1185">Reference proteome</keyword>
<comment type="caution">
    <text evidence="2">The sequence shown here is derived from an EMBL/GenBank/DDBJ whole genome shotgun (WGS) entry which is preliminary data.</text>
</comment>
<sequence>MMREPWRKGGREGEIEEKKEEEEEEEDEEEEEVGWRSGGDEHEGERAKGRLPSTLQHVGARNLLVKAGNT</sequence>
<feature type="region of interest" description="Disordered" evidence="1">
    <location>
        <begin position="1"/>
        <end position="70"/>
    </location>
</feature>
<evidence type="ECO:0000256" key="1">
    <source>
        <dbReference type="SAM" id="MobiDB-lite"/>
    </source>
</evidence>
<dbReference type="EMBL" id="VSRR010087241">
    <property type="protein sequence ID" value="MPC91294.1"/>
    <property type="molecule type" value="Genomic_DNA"/>
</dbReference>
<dbReference type="AlphaFoldDB" id="A0A5B7JG15"/>
<accession>A0A5B7JG15</accession>
<feature type="compositionally biased region" description="Acidic residues" evidence="1">
    <location>
        <begin position="19"/>
        <end position="32"/>
    </location>
</feature>
<feature type="compositionally biased region" description="Basic and acidic residues" evidence="1">
    <location>
        <begin position="1"/>
        <end position="18"/>
    </location>
</feature>
<feature type="compositionally biased region" description="Basic and acidic residues" evidence="1">
    <location>
        <begin position="38"/>
        <end position="48"/>
    </location>
</feature>
<organism evidence="2 3">
    <name type="scientific">Portunus trituberculatus</name>
    <name type="common">Swimming crab</name>
    <name type="synonym">Neptunus trituberculatus</name>
    <dbReference type="NCBI Taxonomy" id="210409"/>
    <lineage>
        <taxon>Eukaryota</taxon>
        <taxon>Metazoa</taxon>
        <taxon>Ecdysozoa</taxon>
        <taxon>Arthropoda</taxon>
        <taxon>Crustacea</taxon>
        <taxon>Multicrustacea</taxon>
        <taxon>Malacostraca</taxon>
        <taxon>Eumalacostraca</taxon>
        <taxon>Eucarida</taxon>
        <taxon>Decapoda</taxon>
        <taxon>Pleocyemata</taxon>
        <taxon>Brachyura</taxon>
        <taxon>Eubrachyura</taxon>
        <taxon>Portunoidea</taxon>
        <taxon>Portunidae</taxon>
        <taxon>Portuninae</taxon>
        <taxon>Portunus</taxon>
    </lineage>
</organism>
<reference evidence="2 3" key="1">
    <citation type="submission" date="2019-05" db="EMBL/GenBank/DDBJ databases">
        <title>Another draft genome of Portunus trituberculatus and its Hox gene families provides insights of decapod evolution.</title>
        <authorList>
            <person name="Jeong J.-H."/>
            <person name="Song I."/>
            <person name="Kim S."/>
            <person name="Choi T."/>
            <person name="Kim D."/>
            <person name="Ryu S."/>
            <person name="Kim W."/>
        </authorList>
    </citation>
    <scope>NUCLEOTIDE SEQUENCE [LARGE SCALE GENOMIC DNA]</scope>
    <source>
        <tissue evidence="2">Muscle</tissue>
    </source>
</reference>
<proteinExistence type="predicted"/>
<gene>
    <name evidence="2" type="ORF">E2C01_086319</name>
</gene>